<evidence type="ECO:0000256" key="1">
    <source>
        <dbReference type="ARBA" id="ARBA00010378"/>
    </source>
</evidence>
<proteinExistence type="inferred from homology"/>
<evidence type="ECO:0000313" key="6">
    <source>
        <dbReference type="Proteomes" id="UP000010880"/>
    </source>
</evidence>
<dbReference type="Gene3D" id="1.10.8.60">
    <property type="match status" value="1"/>
</dbReference>
<feature type="domain" description="AAA+ ATPase" evidence="4">
    <location>
        <begin position="95"/>
        <end position="233"/>
    </location>
</feature>
<dbReference type="InterPro" id="IPR000641">
    <property type="entry name" value="CbxX/CfxQ"/>
</dbReference>
<dbReference type="InterPro" id="IPR050773">
    <property type="entry name" value="CbxX/CfxQ_RuBisCO_ESX"/>
</dbReference>
<dbReference type="FunFam" id="3.40.50.300:FF:000216">
    <property type="entry name" value="Type VII secretion ATPase EccA"/>
    <property type="match status" value="1"/>
</dbReference>
<dbReference type="InterPro" id="IPR041627">
    <property type="entry name" value="AAA_lid_6"/>
</dbReference>
<dbReference type="GO" id="GO:0005524">
    <property type="term" value="F:ATP binding"/>
    <property type="evidence" value="ECO:0007669"/>
    <property type="project" value="UniProtKB-KW"/>
</dbReference>
<dbReference type="HOGENOM" id="CLU_008749_1_0_9"/>
<dbReference type="EMBL" id="CP003359">
    <property type="protein sequence ID" value="AGB40930.1"/>
    <property type="molecule type" value="Genomic_DNA"/>
</dbReference>
<dbReference type="Gene3D" id="3.40.50.300">
    <property type="entry name" value="P-loop containing nucleotide triphosphate hydrolases"/>
    <property type="match status" value="1"/>
</dbReference>
<keyword evidence="6" id="KW-1185">Reference proteome</keyword>
<reference evidence="6" key="1">
    <citation type="submission" date="2012-02" db="EMBL/GenBank/DDBJ databases">
        <title>The complete genome of Halobacteroides halobius DSM 5150.</title>
        <authorList>
            <person name="Lucas S."/>
            <person name="Copeland A."/>
            <person name="Lapidus A."/>
            <person name="Glavina del Rio T."/>
            <person name="Dalin E."/>
            <person name="Tice H."/>
            <person name="Bruce D."/>
            <person name="Goodwin L."/>
            <person name="Pitluck S."/>
            <person name="Peters L."/>
            <person name="Mikhailova N."/>
            <person name="Gu W."/>
            <person name="Kyrpides N."/>
            <person name="Mavromatis K."/>
            <person name="Ivanova N."/>
            <person name="Brettin T."/>
            <person name="Detter J.C."/>
            <person name="Han C."/>
            <person name="Larimer F."/>
            <person name="Land M."/>
            <person name="Hauser L."/>
            <person name="Markowitz V."/>
            <person name="Cheng J.-F."/>
            <person name="Hugenholtz P."/>
            <person name="Woyke T."/>
            <person name="Wu D."/>
            <person name="Tindall B."/>
            <person name="Pomrenke H."/>
            <person name="Brambilla E."/>
            <person name="Klenk H.-P."/>
            <person name="Eisen J.A."/>
        </authorList>
    </citation>
    <scope>NUCLEOTIDE SEQUENCE [LARGE SCALE GENOMIC DNA]</scope>
    <source>
        <strain evidence="6">ATCC 35273 / DSM 5150 / MD-1</strain>
    </source>
</reference>
<name>L0K8R3_HALHC</name>
<dbReference type="PATRIC" id="fig|748449.3.peg.922"/>
<gene>
    <name evidence="5" type="ordered locus">Halha_0969</name>
</gene>
<comment type="similarity">
    <text evidence="1">Belongs to the CbxX/CfxQ family.</text>
</comment>
<dbReference type="SUPFAM" id="SSF52540">
    <property type="entry name" value="P-loop containing nucleoside triphosphate hydrolases"/>
    <property type="match status" value="1"/>
</dbReference>
<protein>
    <submittedName>
        <fullName evidence="5">AAA+ family ATPase</fullName>
    </submittedName>
</protein>
<evidence type="ECO:0000313" key="5">
    <source>
        <dbReference type="EMBL" id="AGB40930.1"/>
    </source>
</evidence>
<keyword evidence="3" id="KW-0067">ATP-binding</keyword>
<evidence type="ECO:0000259" key="4">
    <source>
        <dbReference type="SMART" id="SM00382"/>
    </source>
</evidence>
<evidence type="ECO:0000256" key="3">
    <source>
        <dbReference type="ARBA" id="ARBA00022840"/>
    </source>
</evidence>
<dbReference type="Pfam" id="PF00004">
    <property type="entry name" value="AAA"/>
    <property type="match status" value="1"/>
</dbReference>
<dbReference type="InterPro" id="IPR003959">
    <property type="entry name" value="ATPase_AAA_core"/>
</dbReference>
<dbReference type="InterPro" id="IPR027417">
    <property type="entry name" value="P-loop_NTPase"/>
</dbReference>
<dbReference type="PANTHER" id="PTHR43392:SF2">
    <property type="entry name" value="AAA-TYPE ATPASE FAMILY PROTEIN _ ANKYRIN REPEAT FAMILY PROTEIN"/>
    <property type="match status" value="1"/>
</dbReference>
<accession>L0K8R3</accession>
<organism evidence="5 6">
    <name type="scientific">Halobacteroides halobius (strain ATCC 35273 / DSM 5150 / MD-1)</name>
    <dbReference type="NCBI Taxonomy" id="748449"/>
    <lineage>
        <taxon>Bacteria</taxon>
        <taxon>Bacillati</taxon>
        <taxon>Bacillota</taxon>
        <taxon>Clostridia</taxon>
        <taxon>Halanaerobiales</taxon>
        <taxon>Halobacteroidaceae</taxon>
        <taxon>Halobacteroides</taxon>
    </lineage>
</organism>
<dbReference type="InterPro" id="IPR003593">
    <property type="entry name" value="AAA+_ATPase"/>
</dbReference>
<dbReference type="PANTHER" id="PTHR43392">
    <property type="entry name" value="AAA-TYPE ATPASE FAMILY PROTEIN / ANKYRIN REPEAT FAMILY PROTEIN"/>
    <property type="match status" value="1"/>
</dbReference>
<evidence type="ECO:0000256" key="2">
    <source>
        <dbReference type="ARBA" id="ARBA00022741"/>
    </source>
</evidence>
<dbReference type="AlphaFoldDB" id="L0K8R3"/>
<sequence length="324" mass="36751">MPLNNTNSSRKEVLRLFEAGQISISKVFKSIKEEEVEQIGAQEGVSSQQDRIKEVIDELNKLVGLDNIKELVKELKAFVKIQQVRKQRGLKSDPLVLHMIFKGNPGTGKTTVARIFGKLFKELGVLETGELQEVERADLVGEYIGHTAKKTREVIDKALGGILFIDEAYSLARGGKKDFGKETIDTLVKEMEDNKDNLIIILAGYPQEMDHFLSTNPGLKSRFPIQIEFEDYTLDQLVEIASLMLKNREYELTSQAETKFYSLLAKIRQEKGTDSGNARTVRNIIERLLRKQATRLADLKSIKKEELITITKADLHQLTIDEIY</sequence>
<keyword evidence="2" id="KW-0547">Nucleotide-binding</keyword>
<dbReference type="Proteomes" id="UP000010880">
    <property type="component" value="Chromosome"/>
</dbReference>
<dbReference type="SMART" id="SM00382">
    <property type="entry name" value="AAA"/>
    <property type="match status" value="1"/>
</dbReference>
<dbReference type="OrthoDB" id="9806903at2"/>
<dbReference type="STRING" id="748449.Halha_0969"/>
<dbReference type="RefSeq" id="WP_015326655.1">
    <property type="nucleotide sequence ID" value="NC_019978.1"/>
</dbReference>
<dbReference type="GO" id="GO:0016887">
    <property type="term" value="F:ATP hydrolysis activity"/>
    <property type="evidence" value="ECO:0007669"/>
    <property type="project" value="InterPro"/>
</dbReference>
<dbReference type="PRINTS" id="PR00819">
    <property type="entry name" value="CBXCFQXSUPER"/>
</dbReference>
<dbReference type="eggNOG" id="COG0464">
    <property type="taxonomic scope" value="Bacteria"/>
</dbReference>
<dbReference type="Pfam" id="PF17866">
    <property type="entry name" value="AAA_lid_6"/>
    <property type="match status" value="1"/>
</dbReference>
<dbReference type="KEGG" id="hhl:Halha_0969"/>